<feature type="transmembrane region" description="Helical" evidence="1">
    <location>
        <begin position="453"/>
        <end position="472"/>
    </location>
</feature>
<keyword evidence="1" id="KW-0472">Membrane</keyword>
<evidence type="ECO:0000256" key="1">
    <source>
        <dbReference type="SAM" id="Phobius"/>
    </source>
</evidence>
<gene>
    <name evidence="2" type="ORF">ABN611_04615</name>
</gene>
<proteinExistence type="predicted"/>
<evidence type="ECO:0000313" key="2">
    <source>
        <dbReference type="EMBL" id="XBV25702.1"/>
    </source>
</evidence>
<feature type="transmembrane region" description="Helical" evidence="1">
    <location>
        <begin position="484"/>
        <end position="508"/>
    </location>
</feature>
<accession>A0AAU7TG24</accession>
<sequence>MRKFFYIGDALACGAVLFAATSHQPLWMLLAGFGFAVTWASFRIWQLSVIKAVAREPCETASEYPQLTQRIESILTKSYNLELSAVQLTTFAYLLLYPENTRRRIKESMDLREQLITKSASAEITRELSDNIDSKLEQRLDDDEGPLYVPIMRPLKKRLITGLSVQDRSGSSITTLSHEESLVFLTRLLLKLFAETFDISSDYHSWKFKEGVVFMAIMEAVLQIPQDETTDSASRKNRRWETTNGLRALVDKQGLRVGDADSFERLCAVVRLLALNYVIIAEHPAEHRFLVRYSYRVPKLPLHRGKNVSLWAHIKGWTRALIRSDAAYLQVPVNKAKRCDSYHLVLTAPNGTHFARAILKDETGKSVAKLSHRQFNLGSAYFRLGQRGYQEAHFYSRQLWKSPTAAYLDVRVQETPPGRLGRAALVAALALFLVYVVGLSAQSKGPGDLNLDFAAVLAAGIPSALAVLAFVLGSTVDDSRVIAIFAVPSAVVTAGVALAGSALLMFPADITAADKAKASFDFFGVYATGWQLVCCAATVNLMITACALVVRLVRHDKLRRRAAASLDVEALVSR</sequence>
<feature type="transmembrane region" description="Helical" evidence="1">
    <location>
        <begin position="420"/>
        <end position="441"/>
    </location>
</feature>
<feature type="transmembrane region" description="Helical" evidence="1">
    <location>
        <begin position="528"/>
        <end position="553"/>
    </location>
</feature>
<dbReference type="EMBL" id="CP158165">
    <property type="protein sequence ID" value="XBV25702.1"/>
    <property type="molecule type" value="Genomic_DNA"/>
</dbReference>
<keyword evidence="1" id="KW-0812">Transmembrane</keyword>
<feature type="transmembrane region" description="Helical" evidence="1">
    <location>
        <begin position="26"/>
        <end position="45"/>
    </location>
</feature>
<dbReference type="AlphaFoldDB" id="A0AAU7TG24"/>
<reference evidence="2" key="1">
    <citation type="submission" date="2024-06" db="EMBL/GenBank/DDBJ databases">
        <title>Kribbella sp. strain HUAS MG21 genome sequences.</title>
        <authorList>
            <person name="Mo P."/>
        </authorList>
    </citation>
    <scope>NUCLEOTIDE SEQUENCE</scope>
    <source>
        <strain evidence="2">HUAS MG21</strain>
    </source>
</reference>
<keyword evidence="1" id="KW-1133">Transmembrane helix</keyword>
<organism evidence="2">
    <name type="scientific">Kribbella sp. HUAS MG21</name>
    <dbReference type="NCBI Taxonomy" id="3160966"/>
    <lineage>
        <taxon>Bacteria</taxon>
        <taxon>Bacillati</taxon>
        <taxon>Actinomycetota</taxon>
        <taxon>Actinomycetes</taxon>
        <taxon>Propionibacteriales</taxon>
        <taxon>Kribbellaceae</taxon>
        <taxon>Kribbella</taxon>
    </lineage>
</organism>
<protein>
    <submittedName>
        <fullName evidence="2">Uncharacterized protein</fullName>
    </submittedName>
</protein>
<name>A0AAU7TG24_9ACTN</name>
<dbReference type="RefSeq" id="WP_350278510.1">
    <property type="nucleotide sequence ID" value="NZ_CP158165.1"/>
</dbReference>